<dbReference type="EMBL" id="JBHSIY010000010">
    <property type="protein sequence ID" value="MFC4867815.1"/>
    <property type="molecule type" value="Genomic_DNA"/>
</dbReference>
<dbReference type="InterPro" id="IPR010982">
    <property type="entry name" value="Lambda_DNA-bd_dom_sf"/>
</dbReference>
<keyword evidence="2 5" id="KW-0238">DNA-binding</keyword>
<sequence length="337" mass="36321">MREVAELARVSPASVSNYFHRPGKLSGATRERIRHAVETLGFVPNDAARVLRTGTNAVIGYIAFELTSATTPEIARAIEERVAGRGMHLLMANDAGSRDRERSYLQLFEKQRVSGIIVSPLGDLEPELAQMRKRGIASVLSARRAKTDEQASVSIDHVEGGRLAVQHLLERGHRRIGFVASSLKLQQVDDRLQGALSAIGSVPGATLEVVPTPARTVEAGAACAATIGDREPARRPDALFCANDLLAIGVVQAFVAVQSIRVPDDIAVVGYDDIAFAQSTVVPLTTIRTPHADLGAEVADLLFDEMDHLRGAPSPRIRSAVRPHREFSPELVVRAST</sequence>
<evidence type="ECO:0000259" key="4">
    <source>
        <dbReference type="PROSITE" id="PS50932"/>
    </source>
</evidence>
<dbReference type="InterPro" id="IPR000843">
    <property type="entry name" value="HTH_LacI"/>
</dbReference>
<feature type="domain" description="HTH lacI-type" evidence="4">
    <location>
        <begin position="1"/>
        <end position="53"/>
    </location>
</feature>
<dbReference type="Gene3D" id="1.10.260.40">
    <property type="entry name" value="lambda repressor-like DNA-binding domains"/>
    <property type="match status" value="1"/>
</dbReference>
<dbReference type="InterPro" id="IPR046335">
    <property type="entry name" value="LacI/GalR-like_sensor"/>
</dbReference>
<name>A0ABV9SMU7_9ACTN</name>
<dbReference type="Pfam" id="PF13377">
    <property type="entry name" value="Peripla_BP_3"/>
    <property type="match status" value="1"/>
</dbReference>
<keyword evidence="1" id="KW-0805">Transcription regulation</keyword>
<dbReference type="PANTHER" id="PTHR30146">
    <property type="entry name" value="LACI-RELATED TRANSCRIPTIONAL REPRESSOR"/>
    <property type="match status" value="1"/>
</dbReference>
<organism evidence="5 6">
    <name type="scientific">Streptomonospora arabica</name>
    <dbReference type="NCBI Taxonomy" id="412417"/>
    <lineage>
        <taxon>Bacteria</taxon>
        <taxon>Bacillati</taxon>
        <taxon>Actinomycetota</taxon>
        <taxon>Actinomycetes</taxon>
        <taxon>Streptosporangiales</taxon>
        <taxon>Nocardiopsidaceae</taxon>
        <taxon>Streptomonospora</taxon>
    </lineage>
</organism>
<evidence type="ECO:0000313" key="5">
    <source>
        <dbReference type="EMBL" id="MFC4867815.1"/>
    </source>
</evidence>
<dbReference type="SMART" id="SM00354">
    <property type="entry name" value="HTH_LACI"/>
    <property type="match status" value="1"/>
</dbReference>
<evidence type="ECO:0000313" key="6">
    <source>
        <dbReference type="Proteomes" id="UP001595858"/>
    </source>
</evidence>
<dbReference type="PROSITE" id="PS50932">
    <property type="entry name" value="HTH_LACI_2"/>
    <property type="match status" value="1"/>
</dbReference>
<dbReference type="Pfam" id="PF00356">
    <property type="entry name" value="LacI"/>
    <property type="match status" value="1"/>
</dbReference>
<proteinExistence type="predicted"/>
<gene>
    <name evidence="5" type="ORF">ACFPCZ_14340</name>
</gene>
<dbReference type="InterPro" id="IPR028082">
    <property type="entry name" value="Peripla_BP_I"/>
</dbReference>
<dbReference type="Gene3D" id="3.40.50.2300">
    <property type="match status" value="2"/>
</dbReference>
<keyword evidence="3" id="KW-0804">Transcription</keyword>
<dbReference type="CDD" id="cd01392">
    <property type="entry name" value="HTH_LacI"/>
    <property type="match status" value="1"/>
</dbReference>
<dbReference type="PANTHER" id="PTHR30146:SF109">
    <property type="entry name" value="HTH-TYPE TRANSCRIPTIONAL REGULATOR GALS"/>
    <property type="match status" value="1"/>
</dbReference>
<dbReference type="Proteomes" id="UP001595858">
    <property type="component" value="Unassembled WGS sequence"/>
</dbReference>
<dbReference type="SUPFAM" id="SSF53822">
    <property type="entry name" value="Periplasmic binding protein-like I"/>
    <property type="match status" value="1"/>
</dbReference>
<evidence type="ECO:0000256" key="2">
    <source>
        <dbReference type="ARBA" id="ARBA00023125"/>
    </source>
</evidence>
<keyword evidence="6" id="KW-1185">Reference proteome</keyword>
<comment type="caution">
    <text evidence="5">The sequence shown here is derived from an EMBL/GenBank/DDBJ whole genome shotgun (WGS) entry which is preliminary data.</text>
</comment>
<protein>
    <submittedName>
        <fullName evidence="5">LacI family DNA-binding transcriptional regulator</fullName>
    </submittedName>
</protein>
<evidence type="ECO:0000256" key="1">
    <source>
        <dbReference type="ARBA" id="ARBA00023015"/>
    </source>
</evidence>
<accession>A0ABV9SMU7</accession>
<evidence type="ECO:0000256" key="3">
    <source>
        <dbReference type="ARBA" id="ARBA00023163"/>
    </source>
</evidence>
<dbReference type="SUPFAM" id="SSF47413">
    <property type="entry name" value="lambda repressor-like DNA-binding domains"/>
    <property type="match status" value="1"/>
</dbReference>
<reference evidence="6" key="1">
    <citation type="journal article" date="2019" name="Int. J. Syst. Evol. Microbiol.">
        <title>The Global Catalogue of Microorganisms (GCM) 10K type strain sequencing project: providing services to taxonomists for standard genome sequencing and annotation.</title>
        <authorList>
            <consortium name="The Broad Institute Genomics Platform"/>
            <consortium name="The Broad Institute Genome Sequencing Center for Infectious Disease"/>
            <person name="Wu L."/>
            <person name="Ma J."/>
        </authorList>
    </citation>
    <scope>NUCLEOTIDE SEQUENCE [LARGE SCALE GENOMIC DNA]</scope>
    <source>
        <strain evidence="6">CGMCC 4.7304</strain>
    </source>
</reference>
<dbReference type="RefSeq" id="WP_344145457.1">
    <property type="nucleotide sequence ID" value="NZ_BAAAQI010000014.1"/>
</dbReference>
<dbReference type="GO" id="GO:0003677">
    <property type="term" value="F:DNA binding"/>
    <property type="evidence" value="ECO:0007669"/>
    <property type="project" value="UniProtKB-KW"/>
</dbReference>